<evidence type="ECO:0000259" key="4">
    <source>
        <dbReference type="Pfam" id="PF25767"/>
    </source>
</evidence>
<dbReference type="GO" id="GO:0048487">
    <property type="term" value="F:beta-tubulin binding"/>
    <property type="evidence" value="ECO:0007669"/>
    <property type="project" value="InterPro"/>
</dbReference>
<dbReference type="InterPro" id="IPR022577">
    <property type="entry name" value="TBCD_C"/>
</dbReference>
<reference evidence="5 6" key="1">
    <citation type="journal article" date="2024" name="Nat. Commun.">
        <title>Phylogenomics reveals the evolutionary origins of lichenization in chlorophyte algae.</title>
        <authorList>
            <person name="Puginier C."/>
            <person name="Libourel C."/>
            <person name="Otte J."/>
            <person name="Skaloud P."/>
            <person name="Haon M."/>
            <person name="Grisel S."/>
            <person name="Petersen M."/>
            <person name="Berrin J.G."/>
            <person name="Delaux P.M."/>
            <person name="Dal Grande F."/>
            <person name="Keller J."/>
        </authorList>
    </citation>
    <scope>NUCLEOTIDE SEQUENCE [LARGE SCALE GENOMIC DNA]</scope>
    <source>
        <strain evidence="5 6">SAG 2145</strain>
    </source>
</reference>
<dbReference type="Pfam" id="PF25767">
    <property type="entry name" value="ARM_TBCD_2nd"/>
    <property type="match status" value="1"/>
</dbReference>
<dbReference type="GO" id="GO:0007023">
    <property type="term" value="P:post-chaperonin tubulin folding pathway"/>
    <property type="evidence" value="ECO:0007669"/>
    <property type="project" value="InterPro"/>
</dbReference>
<dbReference type="Proteomes" id="UP001438707">
    <property type="component" value="Unassembled WGS sequence"/>
</dbReference>
<evidence type="ECO:0000256" key="2">
    <source>
        <dbReference type="SAM" id="MobiDB-lite"/>
    </source>
</evidence>
<keyword evidence="1" id="KW-0143">Chaperone</keyword>
<dbReference type="EMBL" id="JALJOS010000009">
    <property type="protein sequence ID" value="KAK9834768.1"/>
    <property type="molecule type" value="Genomic_DNA"/>
</dbReference>
<dbReference type="Pfam" id="PF12612">
    <property type="entry name" value="TFCD_C"/>
    <property type="match status" value="1"/>
</dbReference>
<feature type="region of interest" description="Disordered" evidence="2">
    <location>
        <begin position="893"/>
        <end position="928"/>
    </location>
</feature>
<feature type="domain" description="Tubulin-folding cofactor D ARM repeats" evidence="4">
    <location>
        <begin position="331"/>
        <end position="511"/>
    </location>
</feature>
<dbReference type="PANTHER" id="PTHR12658">
    <property type="entry name" value="BETA-TUBULIN COFACTOR D"/>
    <property type="match status" value="1"/>
</dbReference>
<feature type="region of interest" description="Disordered" evidence="2">
    <location>
        <begin position="794"/>
        <end position="834"/>
    </location>
</feature>
<evidence type="ECO:0008006" key="7">
    <source>
        <dbReference type="Google" id="ProtNLM"/>
    </source>
</evidence>
<feature type="compositionally biased region" description="Polar residues" evidence="2">
    <location>
        <begin position="802"/>
        <end position="811"/>
    </location>
</feature>
<evidence type="ECO:0000313" key="5">
    <source>
        <dbReference type="EMBL" id="KAK9834768.1"/>
    </source>
</evidence>
<dbReference type="GO" id="GO:0005096">
    <property type="term" value="F:GTPase activator activity"/>
    <property type="evidence" value="ECO:0007669"/>
    <property type="project" value="InterPro"/>
</dbReference>
<dbReference type="InterPro" id="IPR058033">
    <property type="entry name" value="ARM_TBCD_2nd"/>
</dbReference>
<feature type="compositionally biased region" description="Polar residues" evidence="2">
    <location>
        <begin position="818"/>
        <end position="830"/>
    </location>
</feature>
<evidence type="ECO:0000259" key="3">
    <source>
        <dbReference type="Pfam" id="PF12612"/>
    </source>
</evidence>
<keyword evidence="6" id="KW-1185">Reference proteome</keyword>
<dbReference type="InterPro" id="IPR016024">
    <property type="entry name" value="ARM-type_fold"/>
</dbReference>
<accession>A0AAW1RMA5</accession>
<comment type="caution">
    <text evidence="5">The sequence shown here is derived from an EMBL/GenBank/DDBJ whole genome shotgun (WGS) entry which is preliminary data.</text>
</comment>
<dbReference type="Pfam" id="PF23579">
    <property type="entry name" value="ARM_TBCD"/>
    <property type="match status" value="1"/>
</dbReference>
<evidence type="ECO:0000256" key="1">
    <source>
        <dbReference type="ARBA" id="ARBA00023186"/>
    </source>
</evidence>
<dbReference type="SUPFAM" id="SSF48371">
    <property type="entry name" value="ARM repeat"/>
    <property type="match status" value="2"/>
</dbReference>
<proteinExistence type="predicted"/>
<sequence>MDVLDPESDSVRTCTYVEEADELFGIVQKAVASKGQEAGDLLARFSTILVKYQEQGNLLDPHLEHIVEPLSDILRKFALQAEATKEINAEALRGTCQLLWTVITVRGYKNSVKFFPHEARDLEPVTCLLDWVHSQTAKTTITWPGTALHTVQAVPRQGQWFEADGVLLLWLSQLILIPFDLRTVDSLLGDVSSGPQQSPLVAKISSLAQEYLESAGSSRTMAALLMGRLLTRPDQATELSAFAEHALQSLQRQGANASFIVPGIAHTLAIIFKIGHRKILLPLVPRMWPAAAQLLTGSEAARSSLVRKLAVKLSQRLALMTLDRQGSTGGEDGREVGEEVEEAVGLLLTGLQDKDTVVRWSAAKGVGRLCGCLPQELGDEVVSSLPDLFMDSSADAAWHGGCLALAELARRGLLLPARLPQLSPLICRALCFDVRRGPHSVGSHVRDAAAYVCWALARAYSSEIMQSSLLALAPSLLVTACYDREVNCRRAASAAFQESVGRQGGVFPHGIDILTAADYFTLGTRTQAYLTVAPFIAQYPEYRRALADHLLEAKLQHWDRALRETAAQALAALVPTEPALFQGHFVDALLPLCLSPTLEVRHGATLGLAEVSLALDKVGQGLEDSRAAQVAGVVPAIEKARLYRGKGGEIMRSAVCRLIECTALAKLPLTMAQKKALHASLDENLKHPAAAIQSQAAVALCAFCKAYVSKASPEALARTTLKHLQGLKDANVAIRRGSAMALGALPSMLLLPHAEEVLQSLGRAAQKEEDAEDPDAESRMNAVRALAASAQTLYGEQHDPPTSHSAAASSKPSREPNDSSSQRPQGSSAKTAEIDTPMCVQSRLCCAVSATIAALDDYSIDNRGDVGSWVREASMTALPPLLKLMAAYSPNMRHASASQPSPPAQSLAISQEKPSAHKPPITSSAQHTNNENSLAEANGELQSAPQADNASATLADADAAIGDQISSADDGSPQDAQVPEQLVVAAVRGVVRQSVERIVRTREAALSSLKELLCMQPALPCIPARQSLEGVVSSSNPEHLATLSGLPTLVSLVHVEVLRQPLLEGMAASIGGLDGSLGSSISTALLSQCQGASQDRTPLRAVAQELLAIWPRHHDSSRMATPLLRTLAALLKPDNLAWLEGNCPHLVDAMLTAVDGELAGCKDVARLIAGADALTLLLACRPPHQERALCSLLGLMRGRFPRVRRHAAEQFYVHLLSWEASPTRKFTEAEQERCMNLLTETAWDGPLEAARPQCTAIADALHVQLPALKLREPKAVESSPAAAN</sequence>
<dbReference type="GO" id="GO:0007021">
    <property type="term" value="P:tubulin complex assembly"/>
    <property type="evidence" value="ECO:0007669"/>
    <property type="project" value="InterPro"/>
</dbReference>
<dbReference type="InterPro" id="IPR033162">
    <property type="entry name" value="TBCD"/>
</dbReference>
<evidence type="ECO:0000313" key="6">
    <source>
        <dbReference type="Proteomes" id="UP001438707"/>
    </source>
</evidence>
<gene>
    <name evidence="5" type="ORF">WJX74_009864</name>
</gene>
<feature type="compositionally biased region" description="Low complexity" evidence="2">
    <location>
        <begin position="895"/>
        <end position="911"/>
    </location>
</feature>
<dbReference type="InterPro" id="IPR011989">
    <property type="entry name" value="ARM-like"/>
</dbReference>
<organism evidence="5 6">
    <name type="scientific">Apatococcus lobatus</name>
    <dbReference type="NCBI Taxonomy" id="904363"/>
    <lineage>
        <taxon>Eukaryota</taxon>
        <taxon>Viridiplantae</taxon>
        <taxon>Chlorophyta</taxon>
        <taxon>core chlorophytes</taxon>
        <taxon>Trebouxiophyceae</taxon>
        <taxon>Chlorellales</taxon>
        <taxon>Chlorellaceae</taxon>
        <taxon>Apatococcus</taxon>
    </lineage>
</organism>
<dbReference type="GO" id="GO:0000226">
    <property type="term" value="P:microtubule cytoskeleton organization"/>
    <property type="evidence" value="ECO:0007669"/>
    <property type="project" value="TreeGrafter"/>
</dbReference>
<dbReference type="Gene3D" id="1.25.10.10">
    <property type="entry name" value="Leucine-rich Repeat Variant"/>
    <property type="match status" value="2"/>
</dbReference>
<name>A0AAW1RMA5_9CHLO</name>
<feature type="domain" description="Tubulin-folding cofactor D C-terminal" evidence="3">
    <location>
        <begin position="986"/>
        <end position="1166"/>
    </location>
</feature>
<dbReference type="PANTHER" id="PTHR12658:SF0">
    <property type="entry name" value="TUBULIN-SPECIFIC CHAPERONE D"/>
    <property type="match status" value="1"/>
</dbReference>
<protein>
    <recommendedName>
        <fullName evidence="7">Tubulin-specific chaperone D</fullName>
    </recommendedName>
</protein>